<keyword evidence="2" id="KW-1185">Reference proteome</keyword>
<protein>
    <submittedName>
        <fullName evidence="1">Uncharacterized protein</fullName>
    </submittedName>
</protein>
<dbReference type="AlphaFoldDB" id="W4EV94"/>
<evidence type="ECO:0000313" key="1">
    <source>
        <dbReference type="EMBL" id="ETT84164.1"/>
    </source>
</evidence>
<dbReference type="EMBL" id="ASQA01000028">
    <property type="protein sequence ID" value="ETT84164.1"/>
    <property type="molecule type" value="Genomic_DNA"/>
</dbReference>
<sequence>MKGIVEFANAKKGFVAVMTENHEYSIVEIVDFYFPELGVTLYGELESLGGGRLKCLNDGVEFDVFIQDIHSGLNNAKRMLFS</sequence>
<evidence type="ECO:0000313" key="2">
    <source>
        <dbReference type="Proteomes" id="UP000019062"/>
    </source>
</evidence>
<dbReference type="Proteomes" id="UP000019062">
    <property type="component" value="Unassembled WGS sequence"/>
</dbReference>
<proteinExistence type="predicted"/>
<organism evidence="1 2">
    <name type="scientific">Viridibacillus arenosi FSL R5-213</name>
    <dbReference type="NCBI Taxonomy" id="1227360"/>
    <lineage>
        <taxon>Bacteria</taxon>
        <taxon>Bacillati</taxon>
        <taxon>Bacillota</taxon>
        <taxon>Bacilli</taxon>
        <taxon>Bacillales</taxon>
        <taxon>Caryophanaceae</taxon>
        <taxon>Viridibacillus</taxon>
    </lineage>
</organism>
<name>W4EV94_9BACL</name>
<dbReference type="RefSeq" id="WP_038185421.1">
    <property type="nucleotide sequence ID" value="NZ_ASQA01000028.1"/>
</dbReference>
<reference evidence="1 2" key="1">
    <citation type="journal article" date="2014" name="BMC Genomics">
        <title>Genomic comparison of sporeforming bacilli isolated from milk.</title>
        <authorList>
            <person name="Moreno Switt A.I."/>
            <person name="Andrus A.D."/>
            <person name="Ranieri M.L."/>
            <person name="Orsi R.H."/>
            <person name="Ivy R."/>
            <person name="den Bakker H.C."/>
            <person name="Martin N.H."/>
            <person name="Wiedmann M."/>
            <person name="Boor K.J."/>
        </authorList>
    </citation>
    <scope>NUCLEOTIDE SEQUENCE [LARGE SCALE GENOMIC DNA]</scope>
    <source>
        <strain evidence="1 2">FSL R5-213</strain>
    </source>
</reference>
<comment type="caution">
    <text evidence="1">The sequence shown here is derived from an EMBL/GenBank/DDBJ whole genome shotgun (WGS) entry which is preliminary data.</text>
</comment>
<gene>
    <name evidence="1" type="ORF">C176_12388</name>
</gene>
<accession>W4EV94</accession>